<evidence type="ECO:0000256" key="3">
    <source>
        <dbReference type="ARBA" id="ARBA00023125"/>
    </source>
</evidence>
<accession>A0A7W9ZD85</accession>
<dbReference type="NCBIfam" id="NF008352">
    <property type="entry name" value="PRK11139.1"/>
    <property type="match status" value="1"/>
</dbReference>
<dbReference type="InterPro" id="IPR058163">
    <property type="entry name" value="LysR-type_TF_proteobact-type"/>
</dbReference>
<dbReference type="GO" id="GO:0043565">
    <property type="term" value="F:sequence-specific DNA binding"/>
    <property type="evidence" value="ECO:0007669"/>
    <property type="project" value="TreeGrafter"/>
</dbReference>
<dbReference type="InterPro" id="IPR036388">
    <property type="entry name" value="WH-like_DNA-bd_sf"/>
</dbReference>
<evidence type="ECO:0000256" key="4">
    <source>
        <dbReference type="ARBA" id="ARBA00023163"/>
    </source>
</evidence>
<keyword evidence="3" id="KW-0238">DNA-binding</keyword>
<keyword evidence="7" id="KW-1185">Reference proteome</keyword>
<evidence type="ECO:0000256" key="1">
    <source>
        <dbReference type="ARBA" id="ARBA00009437"/>
    </source>
</evidence>
<comment type="caution">
    <text evidence="6">The sequence shown here is derived from an EMBL/GenBank/DDBJ whole genome shotgun (WGS) entry which is preliminary data.</text>
</comment>
<dbReference type="RefSeq" id="WP_184260843.1">
    <property type="nucleotide sequence ID" value="NZ_JACIIX010000001.1"/>
</dbReference>
<evidence type="ECO:0000313" key="6">
    <source>
        <dbReference type="EMBL" id="MBB6209053.1"/>
    </source>
</evidence>
<dbReference type="PANTHER" id="PTHR30537:SF26">
    <property type="entry name" value="GLYCINE CLEAVAGE SYSTEM TRANSCRIPTIONAL ACTIVATOR"/>
    <property type="match status" value="1"/>
</dbReference>
<keyword evidence="2" id="KW-0805">Transcription regulation</keyword>
<evidence type="ECO:0000256" key="2">
    <source>
        <dbReference type="ARBA" id="ARBA00023015"/>
    </source>
</evidence>
<dbReference type="SUPFAM" id="SSF46785">
    <property type="entry name" value="Winged helix' DNA-binding domain"/>
    <property type="match status" value="1"/>
</dbReference>
<dbReference type="AlphaFoldDB" id="A0A7W9ZD85"/>
<dbReference type="PROSITE" id="PS50931">
    <property type="entry name" value="HTH_LYSR"/>
    <property type="match status" value="1"/>
</dbReference>
<dbReference type="CDD" id="cd08432">
    <property type="entry name" value="PBP2_GcdR_TrpI_HvrB_AmpR_like"/>
    <property type="match status" value="1"/>
</dbReference>
<comment type="similarity">
    <text evidence="1">Belongs to the LysR transcriptional regulatory family.</text>
</comment>
<dbReference type="Gene3D" id="1.10.10.10">
    <property type="entry name" value="Winged helix-like DNA-binding domain superfamily/Winged helix DNA-binding domain"/>
    <property type="match status" value="1"/>
</dbReference>
<feature type="domain" description="HTH lysR-type" evidence="5">
    <location>
        <begin position="5"/>
        <end position="62"/>
    </location>
</feature>
<name>A0A7W9ZD85_NOVIT</name>
<dbReference type="Proteomes" id="UP000544872">
    <property type="component" value="Unassembled WGS sequence"/>
</dbReference>
<dbReference type="EMBL" id="JACIIX010000001">
    <property type="protein sequence ID" value="MBB6209053.1"/>
    <property type="molecule type" value="Genomic_DNA"/>
</dbReference>
<keyword evidence="4" id="KW-0804">Transcription</keyword>
<dbReference type="InterPro" id="IPR036390">
    <property type="entry name" value="WH_DNA-bd_sf"/>
</dbReference>
<dbReference type="InterPro" id="IPR005119">
    <property type="entry name" value="LysR_subst-bd"/>
</dbReference>
<dbReference type="PRINTS" id="PR00039">
    <property type="entry name" value="HTHLYSR"/>
</dbReference>
<dbReference type="GO" id="GO:0006351">
    <property type="term" value="P:DNA-templated transcription"/>
    <property type="evidence" value="ECO:0007669"/>
    <property type="project" value="TreeGrafter"/>
</dbReference>
<dbReference type="InterPro" id="IPR000847">
    <property type="entry name" value="LysR_HTH_N"/>
</dbReference>
<sequence length="298" mass="32873">MADLPPLNALRTFEVAARHLSFTRAAEELNITQAAVSQQMKGLEEALGVPLFRRLNRRLWLTDAGQDYARSVRDALEIVREATLRLRPEASYHDLTLSLPPSLAHKWLMPRLGRFIDRHPSLTLRLHTSYEAMRLGVGPTAVHCAIRQGRGPYPGHFSELLLREEVFPVCAPSLAAQITGPADLKQVPVIRDEGVSWADWLTAAGLPQRAIGAGPTFLDSSMAVQAAIDGRGIMLGRSVMIADDLVAGRLVEPFRDLGLRVPYLNAVWFLCPPGQEETPAIRALLGWLKEEVTVSAVR</sequence>
<dbReference type="PANTHER" id="PTHR30537">
    <property type="entry name" value="HTH-TYPE TRANSCRIPTIONAL REGULATOR"/>
    <property type="match status" value="1"/>
</dbReference>
<evidence type="ECO:0000259" key="5">
    <source>
        <dbReference type="PROSITE" id="PS50931"/>
    </source>
</evidence>
<proteinExistence type="inferred from homology"/>
<dbReference type="SUPFAM" id="SSF53850">
    <property type="entry name" value="Periplasmic binding protein-like II"/>
    <property type="match status" value="1"/>
</dbReference>
<evidence type="ECO:0000313" key="7">
    <source>
        <dbReference type="Proteomes" id="UP000544872"/>
    </source>
</evidence>
<dbReference type="GO" id="GO:0003700">
    <property type="term" value="F:DNA-binding transcription factor activity"/>
    <property type="evidence" value="ECO:0007669"/>
    <property type="project" value="InterPro"/>
</dbReference>
<reference evidence="6 7" key="1">
    <citation type="submission" date="2020-08" db="EMBL/GenBank/DDBJ databases">
        <title>Genomic Encyclopedia of Type Strains, Phase IV (KMG-IV): sequencing the most valuable type-strain genomes for metagenomic binning, comparative biology and taxonomic classification.</title>
        <authorList>
            <person name="Goeker M."/>
        </authorList>
    </citation>
    <scope>NUCLEOTIDE SEQUENCE [LARGE SCALE GENOMIC DNA]</scope>
    <source>
        <strain evidence="6 7">DSM 11590</strain>
    </source>
</reference>
<protein>
    <submittedName>
        <fullName evidence="6">LysR family glycine cleavage system transcriptional activator</fullName>
    </submittedName>
</protein>
<dbReference type="FunFam" id="1.10.10.10:FF:000038">
    <property type="entry name" value="Glycine cleavage system transcriptional activator"/>
    <property type="match status" value="1"/>
</dbReference>
<dbReference type="Pfam" id="PF00126">
    <property type="entry name" value="HTH_1"/>
    <property type="match status" value="1"/>
</dbReference>
<dbReference type="Pfam" id="PF03466">
    <property type="entry name" value="LysR_substrate"/>
    <property type="match status" value="1"/>
</dbReference>
<gene>
    <name evidence="6" type="ORF">FHS48_000434</name>
</gene>
<organism evidence="6 7">
    <name type="scientific">Novispirillum itersonii</name>
    <name type="common">Aquaspirillum itersonii</name>
    <dbReference type="NCBI Taxonomy" id="189"/>
    <lineage>
        <taxon>Bacteria</taxon>
        <taxon>Pseudomonadati</taxon>
        <taxon>Pseudomonadota</taxon>
        <taxon>Alphaproteobacteria</taxon>
        <taxon>Rhodospirillales</taxon>
        <taxon>Novispirillaceae</taxon>
        <taxon>Novispirillum</taxon>
    </lineage>
</organism>
<dbReference type="Gene3D" id="3.40.190.10">
    <property type="entry name" value="Periplasmic binding protein-like II"/>
    <property type="match status" value="2"/>
</dbReference>